<evidence type="ECO:0000313" key="2">
    <source>
        <dbReference type="EMBL" id="KLJ08277.1"/>
    </source>
</evidence>
<evidence type="ECO:0000313" key="3">
    <source>
        <dbReference type="Proteomes" id="UP000053573"/>
    </source>
</evidence>
<dbReference type="EMBL" id="LDEV01002626">
    <property type="protein sequence ID" value="KLJ08277.1"/>
    <property type="molecule type" value="Genomic_DNA"/>
</dbReference>
<gene>
    <name evidence="2" type="ORF">EMPG_16289</name>
</gene>
<proteinExistence type="predicted"/>
<reference evidence="3" key="1">
    <citation type="journal article" date="2015" name="PLoS Genet.">
        <title>The dynamic genome and transcriptome of the human fungal pathogen Blastomyces and close relative Emmonsia.</title>
        <authorList>
            <person name="Munoz J.F."/>
            <person name="Gauthier G.M."/>
            <person name="Desjardins C.A."/>
            <person name="Gallo J.E."/>
            <person name="Holder J."/>
            <person name="Sullivan T.D."/>
            <person name="Marty A.J."/>
            <person name="Carmen J.C."/>
            <person name="Chen Z."/>
            <person name="Ding L."/>
            <person name="Gujja S."/>
            <person name="Magrini V."/>
            <person name="Misas E."/>
            <person name="Mitreva M."/>
            <person name="Priest M."/>
            <person name="Saif S."/>
            <person name="Whiston E.A."/>
            <person name="Young S."/>
            <person name="Zeng Q."/>
            <person name="Goldman W.E."/>
            <person name="Mardis E.R."/>
            <person name="Taylor J.W."/>
            <person name="McEwen J.G."/>
            <person name="Clay O.K."/>
            <person name="Klein B.S."/>
            <person name="Cuomo C.A."/>
        </authorList>
    </citation>
    <scope>NUCLEOTIDE SEQUENCE [LARGE SCALE GENOMIC DNA]</scope>
    <source>
        <strain evidence="3">UAMH 139</strain>
    </source>
</reference>
<evidence type="ECO:0000256" key="1">
    <source>
        <dbReference type="SAM" id="MobiDB-lite"/>
    </source>
</evidence>
<protein>
    <submittedName>
        <fullName evidence="2">Uncharacterized protein</fullName>
    </submittedName>
</protein>
<feature type="compositionally biased region" description="Polar residues" evidence="1">
    <location>
        <begin position="61"/>
        <end position="70"/>
    </location>
</feature>
<comment type="caution">
    <text evidence="2">The sequence shown here is derived from an EMBL/GenBank/DDBJ whole genome shotgun (WGS) entry which is preliminary data.</text>
</comment>
<sequence>MQCRPGKSCINCRCAGSADEEKWRTGGELPRQQRAGVGGRGGRGTWPDFCGRDMEFSQCSDKQVEQTASRNGVRAAERKRREGSADGIRADSRCGIGECGGLLESEERRV</sequence>
<organism evidence="2 3">
    <name type="scientific">Blastomyces silverae</name>
    <dbReference type="NCBI Taxonomy" id="2060906"/>
    <lineage>
        <taxon>Eukaryota</taxon>
        <taxon>Fungi</taxon>
        <taxon>Dikarya</taxon>
        <taxon>Ascomycota</taxon>
        <taxon>Pezizomycotina</taxon>
        <taxon>Eurotiomycetes</taxon>
        <taxon>Eurotiomycetidae</taxon>
        <taxon>Onygenales</taxon>
        <taxon>Ajellomycetaceae</taxon>
        <taxon>Blastomyces</taxon>
    </lineage>
</organism>
<feature type="compositionally biased region" description="Basic and acidic residues" evidence="1">
    <location>
        <begin position="75"/>
        <end position="92"/>
    </location>
</feature>
<dbReference type="Proteomes" id="UP000053573">
    <property type="component" value="Unassembled WGS sequence"/>
</dbReference>
<name>A0A0H1BB64_9EURO</name>
<feature type="region of interest" description="Disordered" evidence="1">
    <location>
        <begin position="17"/>
        <end position="44"/>
    </location>
</feature>
<feature type="region of interest" description="Disordered" evidence="1">
    <location>
        <begin position="61"/>
        <end position="92"/>
    </location>
</feature>
<accession>A0A0H1BB64</accession>
<keyword evidence="3" id="KW-1185">Reference proteome</keyword>
<dbReference type="AlphaFoldDB" id="A0A0H1BB64"/>